<feature type="domain" description="Fe/B12 periplasmic-binding" evidence="9">
    <location>
        <begin position="293"/>
        <end position="553"/>
    </location>
</feature>
<dbReference type="Gene3D" id="3.40.50.1980">
    <property type="entry name" value="Nitrogenase molybdenum iron protein domain"/>
    <property type="match status" value="2"/>
</dbReference>
<accession>A0A371PMY6</accession>
<comment type="subcellular location">
    <subcellularLocation>
        <location evidence="1">Cell envelope</location>
    </subcellularLocation>
</comment>
<dbReference type="RefSeq" id="WP_116045263.1">
    <property type="nucleotide sequence ID" value="NZ_QUBQ01000001.1"/>
</dbReference>
<evidence type="ECO:0000256" key="2">
    <source>
        <dbReference type="ARBA" id="ARBA00008814"/>
    </source>
</evidence>
<evidence type="ECO:0000256" key="1">
    <source>
        <dbReference type="ARBA" id="ARBA00004196"/>
    </source>
</evidence>
<protein>
    <submittedName>
        <fullName evidence="10">Helix-turn-helix domain-containing protein</fullName>
    </submittedName>
</protein>
<dbReference type="GO" id="GO:0030288">
    <property type="term" value="C:outer membrane-bounded periplasmic space"/>
    <property type="evidence" value="ECO:0007669"/>
    <property type="project" value="TreeGrafter"/>
</dbReference>
<dbReference type="GO" id="GO:0043565">
    <property type="term" value="F:sequence-specific DNA binding"/>
    <property type="evidence" value="ECO:0007669"/>
    <property type="project" value="InterPro"/>
</dbReference>
<dbReference type="PROSITE" id="PS00041">
    <property type="entry name" value="HTH_ARAC_FAMILY_1"/>
    <property type="match status" value="1"/>
</dbReference>
<dbReference type="PROSITE" id="PS01124">
    <property type="entry name" value="HTH_ARAC_FAMILY_2"/>
    <property type="match status" value="1"/>
</dbReference>
<dbReference type="InterPro" id="IPR018062">
    <property type="entry name" value="HTH_AraC-typ_CS"/>
</dbReference>
<evidence type="ECO:0000256" key="7">
    <source>
        <dbReference type="ARBA" id="ARBA00023163"/>
    </source>
</evidence>
<dbReference type="AlphaFoldDB" id="A0A371PMY6"/>
<dbReference type="Gene3D" id="1.10.10.60">
    <property type="entry name" value="Homeodomain-like"/>
    <property type="match status" value="2"/>
</dbReference>
<keyword evidence="6" id="KW-0238">DNA-binding</keyword>
<comment type="similarity">
    <text evidence="2">Belongs to the bacterial solute-binding protein 8 family.</text>
</comment>
<evidence type="ECO:0000259" key="8">
    <source>
        <dbReference type="PROSITE" id="PS01124"/>
    </source>
</evidence>
<dbReference type="SUPFAM" id="SSF46689">
    <property type="entry name" value="Homeodomain-like"/>
    <property type="match status" value="2"/>
</dbReference>
<dbReference type="EMBL" id="QUBQ01000001">
    <property type="protein sequence ID" value="REK77570.1"/>
    <property type="molecule type" value="Genomic_DNA"/>
</dbReference>
<name>A0A371PMY6_9BACL</name>
<gene>
    <name evidence="10" type="ORF">DX130_11415</name>
</gene>
<dbReference type="PANTHER" id="PTHR30532:SF26">
    <property type="entry name" value="IRON(3+)-HYDROXAMATE-BINDING PROTEIN FHUD"/>
    <property type="match status" value="1"/>
</dbReference>
<dbReference type="InterPro" id="IPR051313">
    <property type="entry name" value="Bact_iron-sidero_bind"/>
</dbReference>
<organism evidence="10 11">
    <name type="scientific">Paenibacillus paeoniae</name>
    <dbReference type="NCBI Taxonomy" id="2292705"/>
    <lineage>
        <taxon>Bacteria</taxon>
        <taxon>Bacillati</taxon>
        <taxon>Bacillota</taxon>
        <taxon>Bacilli</taxon>
        <taxon>Bacillales</taxon>
        <taxon>Paenibacillaceae</taxon>
        <taxon>Paenibacillus</taxon>
    </lineage>
</organism>
<proteinExistence type="inferred from homology"/>
<dbReference type="PANTHER" id="PTHR30532">
    <property type="entry name" value="IRON III DICITRATE-BINDING PERIPLASMIC PROTEIN"/>
    <property type="match status" value="1"/>
</dbReference>
<dbReference type="SMART" id="SM00342">
    <property type="entry name" value="HTH_ARAC"/>
    <property type="match status" value="1"/>
</dbReference>
<comment type="caution">
    <text evidence="10">The sequence shown here is derived from an EMBL/GenBank/DDBJ whole genome shotgun (WGS) entry which is preliminary data.</text>
</comment>
<evidence type="ECO:0000313" key="11">
    <source>
        <dbReference type="Proteomes" id="UP000261905"/>
    </source>
</evidence>
<sequence>MSTDSHNIQDKAMCFVLDDVSLLVCRREDRLLYRTSRHHIIVFFASSGRYRISNTERQIDSGLCLLLPPGCEIELIGSAEEVQCHRISFDVWGWGEEEPLAVVDEGWPYTRPITVTDTTLLLDAIQRLQSTQTQQGSSWRMRQAIALQEWICLLLEQYEQSVGRSVFRETDNIRMTIRYLAEHYTENISVNRLANMAGMERAKYSAAFQLYMGKKPLEYVNSLRIEKAMKLLDEFEQPLRVIARQVGFSDEYYFSKRFTQYVGLPPRMYANISRSAAEELLPANETNPSYEARRIVITGSMLGELLALGIKPVGAELTIIKSQVVYRDLLQEVTDVGTLGEPSRIAALCPDLIVLSCKLNRYYNQLLSIAPTVILDNNLQTWERLLSVAELVGKQEEAEAWITGYEKRWGMMWESLHADKKLHETAVVLLLFQGQLYLMGNSGFAVSLYHANGFLPPDCVMKLMTQGEAFRKVSVDTLSHLDGDRLFLLTDFGEIDNQNVEWLMNTQGWQAMDAVKRGCVHMVESSWNYDDPVTRDRLLSVLPTILRFHSADQVTLAGCV</sequence>
<dbReference type="OrthoDB" id="2660924at2"/>
<evidence type="ECO:0000256" key="5">
    <source>
        <dbReference type="ARBA" id="ARBA00023015"/>
    </source>
</evidence>
<keyword evidence="5" id="KW-0805">Transcription regulation</keyword>
<keyword evidence="7" id="KW-0804">Transcription</keyword>
<evidence type="ECO:0000259" key="9">
    <source>
        <dbReference type="PROSITE" id="PS50983"/>
    </source>
</evidence>
<dbReference type="GO" id="GO:0003700">
    <property type="term" value="F:DNA-binding transcription factor activity"/>
    <property type="evidence" value="ECO:0007669"/>
    <property type="project" value="InterPro"/>
</dbReference>
<evidence type="ECO:0000256" key="4">
    <source>
        <dbReference type="ARBA" id="ARBA00022729"/>
    </source>
</evidence>
<evidence type="ECO:0000256" key="3">
    <source>
        <dbReference type="ARBA" id="ARBA00022448"/>
    </source>
</evidence>
<keyword evidence="11" id="KW-1185">Reference proteome</keyword>
<dbReference type="Pfam" id="PF01497">
    <property type="entry name" value="Peripla_BP_2"/>
    <property type="match status" value="1"/>
</dbReference>
<keyword evidence="4" id="KW-0732">Signal</keyword>
<keyword evidence="3" id="KW-0813">Transport</keyword>
<evidence type="ECO:0000256" key="6">
    <source>
        <dbReference type="ARBA" id="ARBA00023125"/>
    </source>
</evidence>
<dbReference type="Pfam" id="PF12833">
    <property type="entry name" value="HTH_18"/>
    <property type="match status" value="1"/>
</dbReference>
<evidence type="ECO:0000313" key="10">
    <source>
        <dbReference type="EMBL" id="REK77570.1"/>
    </source>
</evidence>
<dbReference type="InterPro" id="IPR018060">
    <property type="entry name" value="HTH_AraC"/>
</dbReference>
<dbReference type="Proteomes" id="UP000261905">
    <property type="component" value="Unassembled WGS sequence"/>
</dbReference>
<dbReference type="SUPFAM" id="SSF53807">
    <property type="entry name" value="Helical backbone' metal receptor"/>
    <property type="match status" value="1"/>
</dbReference>
<dbReference type="GO" id="GO:1901678">
    <property type="term" value="P:iron coordination entity transport"/>
    <property type="evidence" value="ECO:0007669"/>
    <property type="project" value="UniProtKB-ARBA"/>
</dbReference>
<dbReference type="InterPro" id="IPR009057">
    <property type="entry name" value="Homeodomain-like_sf"/>
</dbReference>
<feature type="domain" description="HTH araC/xylS-type" evidence="8">
    <location>
        <begin position="174"/>
        <end position="272"/>
    </location>
</feature>
<reference evidence="10 11" key="1">
    <citation type="submission" date="2018-08" db="EMBL/GenBank/DDBJ databases">
        <title>Paenibacillus sp. M4BSY-1, whole genome shotgun sequence.</title>
        <authorList>
            <person name="Tuo L."/>
        </authorList>
    </citation>
    <scope>NUCLEOTIDE SEQUENCE [LARGE SCALE GENOMIC DNA]</scope>
    <source>
        <strain evidence="10 11">M4BSY-1</strain>
    </source>
</reference>
<dbReference type="InterPro" id="IPR002491">
    <property type="entry name" value="ABC_transptr_periplasmic_BD"/>
</dbReference>
<dbReference type="PROSITE" id="PS50983">
    <property type="entry name" value="FE_B12_PBP"/>
    <property type="match status" value="1"/>
</dbReference>